<dbReference type="InterPro" id="IPR001123">
    <property type="entry name" value="LeuE-type"/>
</dbReference>
<dbReference type="AlphaFoldDB" id="A0A1C7IEG4"/>
<evidence type="ECO:0000256" key="6">
    <source>
        <dbReference type="SAM" id="Phobius"/>
    </source>
</evidence>
<reference evidence="7" key="1">
    <citation type="submission" date="2017-04" db="EMBL/GenBank/DDBJ databases">
        <title>Complete Genome Sequences of Twelve Strains of a Stable Defined Moderately Diverse Mouse Microbiota 2 (sDMDMm2).</title>
        <authorList>
            <person name="Uchimura Y."/>
            <person name="Wyss M."/>
            <person name="Brugiroux S."/>
            <person name="Limenitakis J.P."/>
            <person name="Stecher B."/>
            <person name="McCoy K.D."/>
            <person name="Macpherson A.J."/>
        </authorList>
    </citation>
    <scope>NUCLEOTIDE SEQUENCE</scope>
    <source>
        <strain evidence="7">YL58</strain>
    </source>
</reference>
<feature type="transmembrane region" description="Helical" evidence="6">
    <location>
        <begin position="218"/>
        <end position="237"/>
    </location>
</feature>
<proteinExistence type="predicted"/>
<dbReference type="GO" id="GO:0005886">
    <property type="term" value="C:plasma membrane"/>
    <property type="evidence" value="ECO:0007669"/>
    <property type="project" value="UniProtKB-SubCell"/>
</dbReference>
<evidence type="ECO:0000256" key="5">
    <source>
        <dbReference type="ARBA" id="ARBA00023136"/>
    </source>
</evidence>
<feature type="transmembrane region" description="Helical" evidence="6">
    <location>
        <begin position="182"/>
        <end position="206"/>
    </location>
</feature>
<organism evidence="7 8">
    <name type="scientific">Blautia pseudococcoides</name>
    <dbReference type="NCBI Taxonomy" id="1796616"/>
    <lineage>
        <taxon>Bacteria</taxon>
        <taxon>Bacillati</taxon>
        <taxon>Bacillota</taxon>
        <taxon>Clostridia</taxon>
        <taxon>Lachnospirales</taxon>
        <taxon>Lachnospiraceae</taxon>
        <taxon>Blautia</taxon>
    </lineage>
</organism>
<evidence type="ECO:0000256" key="3">
    <source>
        <dbReference type="ARBA" id="ARBA00022692"/>
    </source>
</evidence>
<evidence type="ECO:0000313" key="7">
    <source>
        <dbReference type="EMBL" id="ANU76849.2"/>
    </source>
</evidence>
<feature type="transmembrane region" description="Helical" evidence="6">
    <location>
        <begin position="116"/>
        <end position="133"/>
    </location>
</feature>
<dbReference type="GO" id="GO:0033228">
    <property type="term" value="P:cysteine export across plasma membrane"/>
    <property type="evidence" value="ECO:0007669"/>
    <property type="project" value="TreeGrafter"/>
</dbReference>
<protein>
    <recommendedName>
        <fullName evidence="9">Threonine/homoserine/homoserine lactone efflux protein</fullName>
    </recommendedName>
</protein>
<dbReference type="PANTHER" id="PTHR30086">
    <property type="entry name" value="ARGININE EXPORTER PROTEIN ARGO"/>
    <property type="match status" value="1"/>
</dbReference>
<dbReference type="OrthoDB" id="198428at2"/>
<evidence type="ECO:0000256" key="2">
    <source>
        <dbReference type="ARBA" id="ARBA00022475"/>
    </source>
</evidence>
<feature type="transmembrane region" description="Helical" evidence="6">
    <location>
        <begin position="154"/>
        <end position="176"/>
    </location>
</feature>
<dbReference type="Proteomes" id="UP000092574">
    <property type="component" value="Chromosome"/>
</dbReference>
<comment type="subcellular location">
    <subcellularLocation>
        <location evidence="1">Cell membrane</location>
        <topology evidence="1">Multi-pass membrane protein</topology>
    </subcellularLocation>
</comment>
<keyword evidence="3 6" id="KW-0812">Transmembrane</keyword>
<dbReference type="GO" id="GO:0015171">
    <property type="term" value="F:amino acid transmembrane transporter activity"/>
    <property type="evidence" value="ECO:0007669"/>
    <property type="project" value="TreeGrafter"/>
</dbReference>
<keyword evidence="8" id="KW-1185">Reference proteome</keyword>
<dbReference type="PANTHER" id="PTHR30086:SF20">
    <property type="entry name" value="ARGININE EXPORTER PROTEIN ARGO-RELATED"/>
    <property type="match status" value="1"/>
</dbReference>
<evidence type="ECO:0000313" key="8">
    <source>
        <dbReference type="Proteomes" id="UP000092574"/>
    </source>
</evidence>
<feature type="transmembrane region" description="Helical" evidence="6">
    <location>
        <begin position="84"/>
        <end position="104"/>
    </location>
</feature>
<dbReference type="STRING" id="1796616.A4V09_14430"/>
<evidence type="ECO:0000256" key="1">
    <source>
        <dbReference type="ARBA" id="ARBA00004651"/>
    </source>
</evidence>
<keyword evidence="2" id="KW-1003">Cell membrane</keyword>
<evidence type="ECO:0000256" key="4">
    <source>
        <dbReference type="ARBA" id="ARBA00022989"/>
    </source>
</evidence>
<keyword evidence="4 6" id="KW-1133">Transmembrane helix</keyword>
<evidence type="ECO:0008006" key="9">
    <source>
        <dbReference type="Google" id="ProtNLM"/>
    </source>
</evidence>
<dbReference type="Pfam" id="PF01810">
    <property type="entry name" value="LysE"/>
    <property type="match status" value="1"/>
</dbReference>
<sequence>MYRIWGKDFLFPGQYDKISNNIFITFMKAKEAFIQAEGGIFDMTFDVLSSLAVYALVTGWSPGPNNVLLLSTTGRFGLKRSMKLITGIWTGFLTIMLLCAVFSVGLGRLLPGAVPYLKYIGAAYILYLAFTVLKRKPVRADDGTGKDPSFVSGFLLQFINVKVILYGISALSSYVLPYESSVPALIFFAFFLTFFGATGNLVWALIGSIFQKWYNKYYMAFNIIIALLLVRCSVKLIL</sequence>
<dbReference type="KEGG" id="byl:A4V09_14430"/>
<gene>
    <name evidence="7" type="ORF">A4V09_14430</name>
</gene>
<keyword evidence="5 6" id="KW-0472">Membrane</keyword>
<accession>A0A1C7IEG4</accession>
<dbReference type="EMBL" id="CP015405">
    <property type="protein sequence ID" value="ANU76849.2"/>
    <property type="molecule type" value="Genomic_DNA"/>
</dbReference>
<name>A0A1C7IEG4_9FIRM</name>